<dbReference type="EMBL" id="LR798291">
    <property type="protein sequence ID" value="CAB5220831.1"/>
    <property type="molecule type" value="Genomic_DNA"/>
</dbReference>
<reference evidence="2" key="1">
    <citation type="submission" date="2020-04" db="EMBL/GenBank/DDBJ databases">
        <authorList>
            <person name="Chiriac C."/>
            <person name="Salcher M."/>
            <person name="Ghai R."/>
            <person name="Kavagutti S V."/>
        </authorList>
    </citation>
    <scope>NUCLEOTIDE SEQUENCE</scope>
</reference>
<dbReference type="InterPro" id="IPR027924">
    <property type="entry name" value="XkdF"/>
</dbReference>
<dbReference type="Pfam" id="PF14550">
    <property type="entry name" value="Peptidase_S78_2"/>
    <property type="match status" value="1"/>
</dbReference>
<accession>A0A6J5KRJ6</accession>
<organism evidence="2">
    <name type="scientific">uncultured Caudovirales phage</name>
    <dbReference type="NCBI Taxonomy" id="2100421"/>
    <lineage>
        <taxon>Viruses</taxon>
        <taxon>Duplodnaviria</taxon>
        <taxon>Heunggongvirae</taxon>
        <taxon>Uroviricota</taxon>
        <taxon>Caudoviricetes</taxon>
        <taxon>Peduoviridae</taxon>
        <taxon>Maltschvirus</taxon>
        <taxon>Maltschvirus maltsch</taxon>
    </lineage>
</organism>
<feature type="domain" description="Phage-like element PBSX protein XkdF" evidence="1">
    <location>
        <begin position="10"/>
        <end position="127"/>
    </location>
</feature>
<evidence type="ECO:0000313" key="3">
    <source>
        <dbReference type="EMBL" id="CAB5220831.1"/>
    </source>
</evidence>
<proteinExistence type="predicted"/>
<evidence type="ECO:0000259" key="1">
    <source>
        <dbReference type="Pfam" id="PF14550"/>
    </source>
</evidence>
<dbReference type="EMBL" id="LR796181">
    <property type="protein sequence ID" value="CAB4125058.1"/>
    <property type="molecule type" value="Genomic_DNA"/>
</dbReference>
<name>A0A6J5KRJ6_9CAUD</name>
<protein>
    <submittedName>
        <fullName evidence="2">Phage-like element PBSX protein, XkdF</fullName>
    </submittedName>
</protein>
<sequence>MSEYQIQGQILKADNEQRMVWGWASVITENGVPVVDSQGDVIKAATLVKAATEFMLSARVTKEMHDGGKVGEFVHSFPITKELCDALGISCNKEGWIVACKVYDDAVWAKVKSGELKAFSIGGRAKREKIQ</sequence>
<evidence type="ECO:0000313" key="2">
    <source>
        <dbReference type="EMBL" id="CAB4125058.1"/>
    </source>
</evidence>
<gene>
    <name evidence="3" type="ORF">UFOVP246_44</name>
    <name evidence="2" type="ORF">UFOVP59_71</name>
</gene>